<dbReference type="InterPro" id="IPR040111">
    <property type="entry name" value="ODAD4"/>
</dbReference>
<evidence type="ECO:0000256" key="7">
    <source>
        <dbReference type="ARBA" id="ARBA00034139"/>
    </source>
</evidence>
<evidence type="ECO:0000256" key="1">
    <source>
        <dbReference type="ARBA" id="ARBA00004430"/>
    </source>
</evidence>
<accession>A0A1B0D505</accession>
<organism evidence="10 11">
    <name type="scientific">Phlebotomus papatasi</name>
    <name type="common">Sandfly</name>
    <dbReference type="NCBI Taxonomy" id="29031"/>
    <lineage>
        <taxon>Eukaryota</taxon>
        <taxon>Metazoa</taxon>
        <taxon>Ecdysozoa</taxon>
        <taxon>Arthropoda</taxon>
        <taxon>Hexapoda</taxon>
        <taxon>Insecta</taxon>
        <taxon>Pterygota</taxon>
        <taxon>Neoptera</taxon>
        <taxon>Endopterygota</taxon>
        <taxon>Diptera</taxon>
        <taxon>Nematocera</taxon>
        <taxon>Psychodoidea</taxon>
        <taxon>Psychodidae</taxon>
        <taxon>Phlebotomus</taxon>
        <taxon>Phlebotomus</taxon>
    </lineage>
</organism>
<keyword evidence="2" id="KW-0963">Cytoplasm</keyword>
<dbReference type="SMART" id="SM00028">
    <property type="entry name" value="TPR"/>
    <property type="match status" value="2"/>
</dbReference>
<dbReference type="PANTHER" id="PTHR23040:SF1">
    <property type="entry name" value="OUTER DYNEIN ARM-DOCKING COMPLEX SUBUNIT 4"/>
    <property type="match status" value="1"/>
</dbReference>
<keyword evidence="11" id="KW-1185">Reference proteome</keyword>
<feature type="region of interest" description="Disordered" evidence="9">
    <location>
        <begin position="238"/>
        <end position="276"/>
    </location>
</feature>
<sequence>MPNKAAKDILETDKEAEYMQSFVRGGGSDDEREPISHHKAELPKQLSDSSDKSPRKANRAGATKEPPKSKKRNKQREYYEEVYCDKDRAAAVSIGSFDIKQSLNQKARQERNLNLSLPEEAEPGALLALGMREAKNGNTDNAALELNSQDQNALVARSKCYLLLGEPDKALQDAETALIADKNNIRAIYQKAESLYYLGQFEHSLMFFHRGLRLRPELNTFRLGVQKTQEAIENTIGAAQKLDPKLEKSNGKDTASSTNRSTSTKKSRKSKATKADLERRAARRLLGELCVDKEYLENLLKHPNLKLLSSESDTEPISGLAKDAVTFLNTRQEFWRQQRPCTALSNKKIMEATTSMPKWF</sequence>
<dbReference type="Proteomes" id="UP000092462">
    <property type="component" value="Unassembled WGS sequence"/>
</dbReference>
<feature type="compositionally biased region" description="Basic and acidic residues" evidence="9">
    <location>
        <begin position="242"/>
        <end position="251"/>
    </location>
</feature>
<name>A0A1B0D505_PHLPP</name>
<feature type="compositionally biased region" description="Basic residues" evidence="9">
    <location>
        <begin position="263"/>
        <end position="272"/>
    </location>
</feature>
<dbReference type="PANTHER" id="PTHR23040">
    <property type="match status" value="1"/>
</dbReference>
<evidence type="ECO:0000256" key="6">
    <source>
        <dbReference type="ARBA" id="ARBA00023273"/>
    </source>
</evidence>
<evidence type="ECO:0000256" key="5">
    <source>
        <dbReference type="ARBA" id="ARBA00023212"/>
    </source>
</evidence>
<dbReference type="Gene3D" id="1.25.40.10">
    <property type="entry name" value="Tetratricopeptide repeat domain"/>
    <property type="match status" value="1"/>
</dbReference>
<dbReference type="InterPro" id="IPR019734">
    <property type="entry name" value="TPR_rpt"/>
</dbReference>
<dbReference type="GO" id="GO:0005930">
    <property type="term" value="C:axoneme"/>
    <property type="evidence" value="ECO:0007669"/>
    <property type="project" value="UniProtKB-SubCell"/>
</dbReference>
<dbReference type="VEuPathDB" id="VectorBase:PPAI002563"/>
<dbReference type="SUPFAM" id="SSF48452">
    <property type="entry name" value="TPR-like"/>
    <property type="match status" value="1"/>
</dbReference>
<evidence type="ECO:0000313" key="11">
    <source>
        <dbReference type="Proteomes" id="UP000092462"/>
    </source>
</evidence>
<evidence type="ECO:0000313" key="10">
    <source>
        <dbReference type="EnsemblMetazoa" id="PPAI002563-PA"/>
    </source>
</evidence>
<reference evidence="10" key="1">
    <citation type="submission" date="2022-08" db="UniProtKB">
        <authorList>
            <consortium name="EnsemblMetazoa"/>
        </authorList>
    </citation>
    <scope>IDENTIFICATION</scope>
    <source>
        <strain evidence="10">Israel</strain>
    </source>
</reference>
<protein>
    <recommendedName>
        <fullName evidence="7">Outer dynein arm-docking complex subunit 4</fullName>
    </recommendedName>
    <alternativeName>
        <fullName evidence="8">Tetratricopeptide repeat protein 25</fullName>
    </alternativeName>
</protein>
<keyword evidence="4" id="KW-0802">TPR repeat</keyword>
<dbReference type="EMBL" id="AJVK01025023">
    <property type="status" value="NOT_ANNOTATED_CDS"/>
    <property type="molecule type" value="Genomic_DNA"/>
</dbReference>
<dbReference type="EnsemblMetazoa" id="PPAI002563-RA">
    <property type="protein sequence ID" value="PPAI002563-PA"/>
    <property type="gene ID" value="PPAI002563"/>
</dbReference>
<dbReference type="InterPro" id="IPR011990">
    <property type="entry name" value="TPR-like_helical_dom_sf"/>
</dbReference>
<evidence type="ECO:0000256" key="2">
    <source>
        <dbReference type="ARBA" id="ARBA00022490"/>
    </source>
</evidence>
<keyword evidence="6" id="KW-0966">Cell projection</keyword>
<keyword evidence="5" id="KW-0206">Cytoskeleton</keyword>
<feature type="region of interest" description="Disordered" evidence="9">
    <location>
        <begin position="21"/>
        <end position="78"/>
    </location>
</feature>
<dbReference type="AlphaFoldDB" id="A0A1B0D505"/>
<proteinExistence type="predicted"/>
<evidence type="ECO:0000256" key="4">
    <source>
        <dbReference type="ARBA" id="ARBA00022803"/>
    </source>
</evidence>
<evidence type="ECO:0000256" key="8">
    <source>
        <dbReference type="ARBA" id="ARBA00034143"/>
    </source>
</evidence>
<feature type="compositionally biased region" description="Basic and acidic residues" evidence="9">
    <location>
        <begin position="27"/>
        <end position="42"/>
    </location>
</feature>
<comment type="subcellular location">
    <subcellularLocation>
        <location evidence="1">Cytoplasm</location>
        <location evidence="1">Cytoskeleton</location>
        <location evidence="1">Cilium axoneme</location>
    </subcellularLocation>
</comment>
<dbReference type="VEuPathDB" id="VectorBase:PPAPM1_001799"/>
<evidence type="ECO:0000256" key="9">
    <source>
        <dbReference type="SAM" id="MobiDB-lite"/>
    </source>
</evidence>
<keyword evidence="3" id="KW-0677">Repeat</keyword>
<evidence type="ECO:0000256" key="3">
    <source>
        <dbReference type="ARBA" id="ARBA00022737"/>
    </source>
</evidence>